<dbReference type="RefSeq" id="WP_184755719.1">
    <property type="nucleotide sequence ID" value="NZ_BAABEK010000036.1"/>
</dbReference>
<dbReference type="SUPFAM" id="SSF55729">
    <property type="entry name" value="Acyl-CoA N-acyltransferases (Nat)"/>
    <property type="match status" value="1"/>
</dbReference>
<keyword evidence="1" id="KW-0687">Ribonucleoprotein</keyword>
<evidence type="ECO:0000313" key="1">
    <source>
        <dbReference type="EMBL" id="MBB4939804.1"/>
    </source>
</evidence>
<dbReference type="GO" id="GO:0005840">
    <property type="term" value="C:ribosome"/>
    <property type="evidence" value="ECO:0007669"/>
    <property type="project" value="UniProtKB-KW"/>
</dbReference>
<keyword evidence="1" id="KW-0689">Ribosomal protein</keyword>
<dbReference type="Gene3D" id="3.40.630.30">
    <property type="match status" value="1"/>
</dbReference>
<gene>
    <name evidence="1" type="ORF">FHR32_004109</name>
</gene>
<evidence type="ECO:0000313" key="2">
    <source>
        <dbReference type="Proteomes" id="UP000534286"/>
    </source>
</evidence>
<dbReference type="EMBL" id="JACHJU010000001">
    <property type="protein sequence ID" value="MBB4939804.1"/>
    <property type="molecule type" value="Genomic_DNA"/>
</dbReference>
<reference evidence="1 2" key="1">
    <citation type="submission" date="2020-08" db="EMBL/GenBank/DDBJ databases">
        <title>Sequencing the genomes of 1000 actinobacteria strains.</title>
        <authorList>
            <person name="Klenk H.-P."/>
        </authorList>
    </citation>
    <scope>NUCLEOTIDE SEQUENCE [LARGE SCALE GENOMIC DNA]</scope>
    <source>
        <strain evidence="1 2">DSM 43023</strain>
    </source>
</reference>
<organism evidence="1 2">
    <name type="scientific">Streptosporangium album</name>
    <dbReference type="NCBI Taxonomy" id="47479"/>
    <lineage>
        <taxon>Bacteria</taxon>
        <taxon>Bacillati</taxon>
        <taxon>Actinomycetota</taxon>
        <taxon>Actinomycetes</taxon>
        <taxon>Streptosporangiales</taxon>
        <taxon>Streptosporangiaceae</taxon>
        <taxon>Streptosporangium</taxon>
    </lineage>
</organism>
<dbReference type="Proteomes" id="UP000534286">
    <property type="component" value="Unassembled WGS sequence"/>
</dbReference>
<dbReference type="InterPro" id="IPR016181">
    <property type="entry name" value="Acyl_CoA_acyltransferase"/>
</dbReference>
<sequence>MIRLAIPGDLPAMRLHTNARMEPNIALYRRLGYEITERRRSGPREVVFMRRQLAPGPSRG</sequence>
<name>A0A7W7RWY2_9ACTN</name>
<proteinExistence type="predicted"/>
<protein>
    <submittedName>
        <fullName evidence="1">Ribosomal protein S18 acetylase RimI-like enzyme</fullName>
    </submittedName>
</protein>
<accession>A0A7W7RWY2</accession>
<dbReference type="AlphaFoldDB" id="A0A7W7RWY2"/>
<keyword evidence="2" id="KW-1185">Reference proteome</keyword>
<comment type="caution">
    <text evidence="1">The sequence shown here is derived from an EMBL/GenBank/DDBJ whole genome shotgun (WGS) entry which is preliminary data.</text>
</comment>